<evidence type="ECO:0000256" key="10">
    <source>
        <dbReference type="ARBA" id="ARBA00023285"/>
    </source>
</evidence>
<keyword evidence="9" id="KW-0482">Metalloprotease</keyword>
<gene>
    <name evidence="11" type="ORF">PRCB_07130</name>
</gene>
<keyword evidence="5" id="KW-0479">Metal-binding</keyword>
<dbReference type="EMBL" id="PIQI01000011">
    <property type="protein sequence ID" value="PJZ06484.1"/>
    <property type="molecule type" value="Genomic_DNA"/>
</dbReference>
<comment type="cofactor">
    <cofactor evidence="1">
        <name>Co(2+)</name>
        <dbReference type="ChEBI" id="CHEBI:48828"/>
    </cofactor>
</comment>
<dbReference type="NCBIfam" id="TIGR01887">
    <property type="entry name" value="dipeptidaselike"/>
    <property type="match status" value="1"/>
</dbReference>
<name>A0A2M9WG08_9GAMM</name>
<dbReference type="SUPFAM" id="SSF55031">
    <property type="entry name" value="Bacterial exopeptidase dimerisation domain"/>
    <property type="match status" value="1"/>
</dbReference>
<protein>
    <submittedName>
        <fullName evidence="11">Peptidase M20</fullName>
    </submittedName>
</protein>
<dbReference type="Gene3D" id="3.40.630.10">
    <property type="entry name" value="Zn peptidases"/>
    <property type="match status" value="1"/>
</dbReference>
<evidence type="ECO:0000256" key="1">
    <source>
        <dbReference type="ARBA" id="ARBA00001941"/>
    </source>
</evidence>
<dbReference type="InterPro" id="IPR001261">
    <property type="entry name" value="ArgE/DapE_CS"/>
</dbReference>
<evidence type="ECO:0000256" key="8">
    <source>
        <dbReference type="ARBA" id="ARBA00022997"/>
    </source>
</evidence>
<dbReference type="GO" id="GO:0008777">
    <property type="term" value="F:acetylornithine deacetylase activity"/>
    <property type="evidence" value="ECO:0007669"/>
    <property type="project" value="TreeGrafter"/>
</dbReference>
<keyword evidence="8" id="KW-0224">Dipeptidase</keyword>
<comment type="cofactor">
    <cofactor evidence="2">
        <name>Zn(2+)</name>
        <dbReference type="ChEBI" id="CHEBI:29105"/>
    </cofactor>
</comment>
<evidence type="ECO:0000256" key="9">
    <source>
        <dbReference type="ARBA" id="ARBA00023049"/>
    </source>
</evidence>
<evidence type="ECO:0000256" key="2">
    <source>
        <dbReference type="ARBA" id="ARBA00001947"/>
    </source>
</evidence>
<dbReference type="GO" id="GO:0006526">
    <property type="term" value="P:L-arginine biosynthetic process"/>
    <property type="evidence" value="ECO:0007669"/>
    <property type="project" value="TreeGrafter"/>
</dbReference>
<dbReference type="InterPro" id="IPR002933">
    <property type="entry name" value="Peptidase_M20"/>
</dbReference>
<sequence length="513" mass="55458">MTESRQEHDFTGYLSAEENIFSQKIEQWFEQHREEFIQDLLQWVAFPSIADEQRAQDGKPYGNEVEEIFQHVKAQAEKLGFSTEEHQGHALSVISDSRSDTPELGLISHLDVVPPGDNWTFAPFEPFYQQGFVIGRGASDNKGPALLDLYLLRAFRDLGLSLHHKLRVIYGGAEEIGMGDMKYFAQHGPVPRFSVITDGAFPVNYAQKGGLNLILHLPTGPVLRQLSAGVAENAVPASATLRFNATTVSAVESALANLPSGQRETLSITPEGSDVLLVSHGKSGHAAFPENTQNAIPLLLSAAVDAGLLADADLTAATLIAQLLADPWGHGAGIGFEDQLTGKLTLNGGLAIPYSQGVAIYLDIRYPILTDKAALLTTLEQAIAPLGGKLTILRDDAPMHVDKESLLVKRLQQTYDAIAEAKTEPYTMGGGTHARVLPNSITFGPGFGRDASVLFNGESVNGRPDFIPAGHGSPHGPDEFVSIENLKRAFKVYATAIPRLDSWLQQGLIDNAD</sequence>
<evidence type="ECO:0000256" key="7">
    <source>
        <dbReference type="ARBA" id="ARBA00022833"/>
    </source>
</evidence>
<evidence type="ECO:0000313" key="12">
    <source>
        <dbReference type="Proteomes" id="UP000232062"/>
    </source>
</evidence>
<dbReference type="PROSITE" id="PS00758">
    <property type="entry name" value="ARGE_DAPE_CPG2_1"/>
    <property type="match status" value="1"/>
</dbReference>
<evidence type="ECO:0000256" key="5">
    <source>
        <dbReference type="ARBA" id="ARBA00022723"/>
    </source>
</evidence>
<dbReference type="OrthoDB" id="7055905at2"/>
<dbReference type="GO" id="GO:0008237">
    <property type="term" value="F:metallopeptidase activity"/>
    <property type="evidence" value="ECO:0007669"/>
    <property type="project" value="UniProtKB-KW"/>
</dbReference>
<dbReference type="Proteomes" id="UP000232062">
    <property type="component" value="Unassembled WGS sequence"/>
</dbReference>
<evidence type="ECO:0000313" key="11">
    <source>
        <dbReference type="EMBL" id="PJZ06484.1"/>
    </source>
</evidence>
<reference evidence="11 12" key="1">
    <citation type="submission" date="2017-11" db="EMBL/GenBank/DDBJ databases">
        <title>The genome sequence of Pantoea rodasii DSM 26611.</title>
        <authorList>
            <person name="Gao J."/>
            <person name="Mao X."/>
            <person name="Sun J."/>
        </authorList>
    </citation>
    <scope>NUCLEOTIDE SEQUENCE [LARGE SCALE GENOMIC DNA]</scope>
    <source>
        <strain evidence="11 12">DSM 26611</strain>
    </source>
</reference>
<comment type="caution">
    <text evidence="11">The sequence shown here is derived from an EMBL/GenBank/DDBJ whole genome shotgun (WGS) entry which is preliminary data.</text>
</comment>
<dbReference type="InterPro" id="IPR010964">
    <property type="entry name" value="M20A_pepV-rel"/>
</dbReference>
<dbReference type="SUPFAM" id="SSF53187">
    <property type="entry name" value="Zn-dependent exopeptidases"/>
    <property type="match status" value="1"/>
</dbReference>
<accession>A0A2M9WG08</accession>
<organism evidence="11 12">
    <name type="scientific">Pantoea rodasii</name>
    <dbReference type="NCBI Taxonomy" id="1076549"/>
    <lineage>
        <taxon>Bacteria</taxon>
        <taxon>Pseudomonadati</taxon>
        <taxon>Pseudomonadota</taxon>
        <taxon>Gammaproteobacteria</taxon>
        <taxon>Enterobacterales</taxon>
        <taxon>Erwiniaceae</taxon>
        <taxon>Pantoea</taxon>
    </lineage>
</organism>
<keyword evidence="6" id="KW-0378">Hydrolase</keyword>
<dbReference type="Gene3D" id="3.30.70.360">
    <property type="match status" value="2"/>
</dbReference>
<evidence type="ECO:0000256" key="6">
    <source>
        <dbReference type="ARBA" id="ARBA00022801"/>
    </source>
</evidence>
<dbReference type="InterPro" id="IPR036264">
    <property type="entry name" value="Bact_exopeptidase_dim_dom"/>
</dbReference>
<dbReference type="GO" id="GO:0006508">
    <property type="term" value="P:proteolysis"/>
    <property type="evidence" value="ECO:0007669"/>
    <property type="project" value="UniProtKB-KW"/>
</dbReference>
<keyword evidence="7" id="KW-0862">Zinc</keyword>
<dbReference type="Pfam" id="PF01546">
    <property type="entry name" value="Peptidase_M20"/>
    <property type="match status" value="1"/>
</dbReference>
<dbReference type="AlphaFoldDB" id="A0A2M9WG08"/>
<dbReference type="PANTHER" id="PTHR43808:SF31">
    <property type="entry name" value="N-ACETYL-L-CITRULLINE DEACETYLASE"/>
    <property type="match status" value="1"/>
</dbReference>
<evidence type="ECO:0000256" key="4">
    <source>
        <dbReference type="ARBA" id="ARBA00022670"/>
    </source>
</evidence>
<dbReference type="PANTHER" id="PTHR43808">
    <property type="entry name" value="ACETYLORNITHINE DEACETYLASE"/>
    <property type="match status" value="1"/>
</dbReference>
<dbReference type="GO" id="GO:0016805">
    <property type="term" value="F:dipeptidase activity"/>
    <property type="evidence" value="ECO:0007669"/>
    <property type="project" value="UniProtKB-KW"/>
</dbReference>
<keyword evidence="4" id="KW-0645">Protease</keyword>
<proteinExistence type="inferred from homology"/>
<keyword evidence="10" id="KW-0170">Cobalt</keyword>
<comment type="similarity">
    <text evidence="3">Belongs to the peptidase M20A family.</text>
</comment>
<keyword evidence="12" id="KW-1185">Reference proteome</keyword>
<dbReference type="GO" id="GO:0008270">
    <property type="term" value="F:zinc ion binding"/>
    <property type="evidence" value="ECO:0007669"/>
    <property type="project" value="InterPro"/>
</dbReference>
<dbReference type="RefSeq" id="WP_100701016.1">
    <property type="nucleotide sequence ID" value="NZ_PIQI01000011.1"/>
</dbReference>
<evidence type="ECO:0000256" key="3">
    <source>
        <dbReference type="ARBA" id="ARBA00006247"/>
    </source>
</evidence>
<dbReference type="InterPro" id="IPR050072">
    <property type="entry name" value="Peptidase_M20A"/>
</dbReference>